<dbReference type="Pfam" id="PF00023">
    <property type="entry name" value="Ank"/>
    <property type="match status" value="1"/>
</dbReference>
<feature type="repeat" description="ANK" evidence="3">
    <location>
        <begin position="163"/>
        <end position="195"/>
    </location>
</feature>
<evidence type="ECO:0000256" key="4">
    <source>
        <dbReference type="SAM" id="MobiDB-lite"/>
    </source>
</evidence>
<dbReference type="PRINTS" id="PR01415">
    <property type="entry name" value="ANKYRIN"/>
</dbReference>
<keyword evidence="1" id="KW-0677">Repeat</keyword>
<dbReference type="InterPro" id="IPR050776">
    <property type="entry name" value="Ank_Repeat/CDKN_Inhibitor"/>
</dbReference>
<keyword evidence="6" id="KW-1185">Reference proteome</keyword>
<feature type="repeat" description="ANK" evidence="3">
    <location>
        <begin position="95"/>
        <end position="127"/>
    </location>
</feature>
<feature type="repeat" description="ANK" evidence="3">
    <location>
        <begin position="130"/>
        <end position="162"/>
    </location>
</feature>
<feature type="region of interest" description="Disordered" evidence="4">
    <location>
        <begin position="218"/>
        <end position="237"/>
    </location>
</feature>
<dbReference type="InterPro" id="IPR002110">
    <property type="entry name" value="Ankyrin_rpt"/>
</dbReference>
<comment type="caution">
    <text evidence="5">The sequence shown here is derived from an EMBL/GenBank/DDBJ whole genome shotgun (WGS) entry which is preliminary data.</text>
</comment>
<evidence type="ECO:0000313" key="6">
    <source>
        <dbReference type="Proteomes" id="UP001595748"/>
    </source>
</evidence>
<evidence type="ECO:0000313" key="5">
    <source>
        <dbReference type="EMBL" id="MFC3862287.1"/>
    </source>
</evidence>
<keyword evidence="2 3" id="KW-0040">ANK repeat</keyword>
<reference evidence="6" key="1">
    <citation type="journal article" date="2019" name="Int. J. Syst. Evol. Microbiol.">
        <title>The Global Catalogue of Microorganisms (GCM) 10K type strain sequencing project: providing services to taxonomists for standard genome sequencing and annotation.</title>
        <authorList>
            <consortium name="The Broad Institute Genomics Platform"/>
            <consortium name="The Broad Institute Genome Sequencing Center for Infectious Disease"/>
            <person name="Wu L."/>
            <person name="Ma J."/>
        </authorList>
    </citation>
    <scope>NUCLEOTIDE SEQUENCE [LARGE SCALE GENOMIC DNA]</scope>
    <source>
        <strain evidence="6">CCTCC AB 2013263</strain>
    </source>
</reference>
<dbReference type="PROSITE" id="PS50088">
    <property type="entry name" value="ANK_REPEAT"/>
    <property type="match status" value="4"/>
</dbReference>
<dbReference type="Gene3D" id="1.25.40.20">
    <property type="entry name" value="Ankyrin repeat-containing domain"/>
    <property type="match status" value="2"/>
</dbReference>
<name>A0ABV8ACN3_9DEIO</name>
<protein>
    <submittedName>
        <fullName evidence="5">Ankyrin repeat domain-containing protein</fullName>
    </submittedName>
</protein>
<dbReference type="PANTHER" id="PTHR24201">
    <property type="entry name" value="ANK_REP_REGION DOMAIN-CONTAINING PROTEIN"/>
    <property type="match status" value="1"/>
</dbReference>
<gene>
    <name evidence="5" type="ORF">ACFOPQ_16115</name>
</gene>
<feature type="repeat" description="ANK" evidence="3">
    <location>
        <begin position="37"/>
        <end position="69"/>
    </location>
</feature>
<dbReference type="Proteomes" id="UP001595748">
    <property type="component" value="Unassembled WGS sequence"/>
</dbReference>
<evidence type="ECO:0000256" key="3">
    <source>
        <dbReference type="PROSITE-ProRule" id="PRU00023"/>
    </source>
</evidence>
<dbReference type="SUPFAM" id="SSF48403">
    <property type="entry name" value="Ankyrin repeat"/>
    <property type="match status" value="1"/>
</dbReference>
<dbReference type="InterPro" id="IPR036770">
    <property type="entry name" value="Ankyrin_rpt-contain_sf"/>
</dbReference>
<dbReference type="SMART" id="SM00248">
    <property type="entry name" value="ANK"/>
    <property type="match status" value="6"/>
</dbReference>
<organism evidence="5 6">
    <name type="scientific">Deinococcus antarcticus</name>
    <dbReference type="NCBI Taxonomy" id="1298767"/>
    <lineage>
        <taxon>Bacteria</taxon>
        <taxon>Thermotogati</taxon>
        <taxon>Deinococcota</taxon>
        <taxon>Deinococci</taxon>
        <taxon>Deinococcales</taxon>
        <taxon>Deinococcaceae</taxon>
        <taxon>Deinococcus</taxon>
    </lineage>
</organism>
<sequence>MSDAATDLFAAIHAHNIEGVRLLIEAEPELLKAVSPSGLSPVLFAAYYHRPAILQALIEAGAPLNLFEASAAGQLGKVRDLLDADPAQVNATSPDGFSPLGLAAFFGHQELASELLARGADVHAVSRNAMQVQPLHSAVAGNHLGIVQALVRAGADVNAAQQDGFTPLMGAAQNGHAELVSYLLRQGANPKARTADGRSASTLAAEENHEEVLKLLRAAGAEPEENEYGGAADPEAH</sequence>
<dbReference type="Pfam" id="PF12796">
    <property type="entry name" value="Ank_2"/>
    <property type="match status" value="1"/>
</dbReference>
<evidence type="ECO:0000256" key="1">
    <source>
        <dbReference type="ARBA" id="ARBA00022737"/>
    </source>
</evidence>
<dbReference type="EMBL" id="JBHRZF010000186">
    <property type="protein sequence ID" value="MFC3862287.1"/>
    <property type="molecule type" value="Genomic_DNA"/>
</dbReference>
<dbReference type="RefSeq" id="WP_380080016.1">
    <property type="nucleotide sequence ID" value="NZ_JBHRZF010000186.1"/>
</dbReference>
<accession>A0ABV8ACN3</accession>
<dbReference type="PANTHER" id="PTHR24201:SF16">
    <property type="entry name" value="ANKYRIN-1-LIKE-RELATED"/>
    <property type="match status" value="1"/>
</dbReference>
<evidence type="ECO:0000256" key="2">
    <source>
        <dbReference type="ARBA" id="ARBA00023043"/>
    </source>
</evidence>
<dbReference type="PROSITE" id="PS50297">
    <property type="entry name" value="ANK_REP_REGION"/>
    <property type="match status" value="3"/>
</dbReference>
<proteinExistence type="predicted"/>